<keyword evidence="2" id="KW-1185">Reference proteome</keyword>
<reference evidence="2" key="1">
    <citation type="submission" date="2015-09" db="EMBL/GenBank/DDBJ databases">
        <authorList>
            <person name="Bertelli C."/>
        </authorList>
    </citation>
    <scope>NUCLEOTIDE SEQUENCE [LARGE SCALE GENOMIC DNA]</scope>
    <source>
        <strain evidence="2">KNic</strain>
        <plasmid evidence="2">pPNK</plasmid>
    </source>
</reference>
<evidence type="ECO:0000313" key="1">
    <source>
        <dbReference type="EMBL" id="CUI18115.1"/>
    </source>
</evidence>
<proteinExistence type="predicted"/>
<dbReference type="KEGG" id="pnl:PNK_p0061"/>
<name>A0A0U5EV37_9BACT</name>
<dbReference type="PATRIC" id="fig|389348.3.peg.2827"/>
<geneLocation type="plasmid" evidence="2">
    <name>pPNK</name>
</geneLocation>
<dbReference type="Proteomes" id="UP000069902">
    <property type="component" value="Plasmid pPNK"/>
</dbReference>
<dbReference type="AlphaFoldDB" id="A0A0U5EV37"/>
<gene>
    <name evidence="1" type="ORF">PNK_p0061</name>
</gene>
<dbReference type="RefSeq" id="WP_059062541.1">
    <property type="nucleotide sequence ID" value="NZ_LN879503.1"/>
</dbReference>
<organism evidence="1 2">
    <name type="scientific">Candidatus Protochlamydia naegleriophila</name>
    <dbReference type="NCBI Taxonomy" id="389348"/>
    <lineage>
        <taxon>Bacteria</taxon>
        <taxon>Pseudomonadati</taxon>
        <taxon>Chlamydiota</taxon>
        <taxon>Chlamydiia</taxon>
        <taxon>Parachlamydiales</taxon>
        <taxon>Parachlamydiaceae</taxon>
        <taxon>Candidatus Protochlamydia</taxon>
    </lineage>
</organism>
<dbReference type="EMBL" id="LN879503">
    <property type="protein sequence ID" value="CUI18115.1"/>
    <property type="molecule type" value="Genomic_DNA"/>
</dbReference>
<protein>
    <submittedName>
        <fullName evidence="1">Uncharacterized protein</fullName>
    </submittedName>
</protein>
<sequence length="122" mass="14028">MAKCLLKQEIRTTCHPINKPVFSALEALQQPSLSTQRPIISGPKNSISKLVEEINNWLGNDTKMIRNKAGDSVFLSKDETRRVRFDFNRPNPHNNSHMHLEEIINNKWNKSGQIYPVDVPHN</sequence>
<evidence type="ECO:0000313" key="2">
    <source>
        <dbReference type="Proteomes" id="UP000069902"/>
    </source>
</evidence>
<dbReference type="InParanoid" id="A0A0U5EV37"/>
<accession>A0A0U5EV37</accession>